<evidence type="ECO:0000256" key="1">
    <source>
        <dbReference type="SAM" id="Phobius"/>
    </source>
</evidence>
<dbReference type="PANTHER" id="PTHR30590">
    <property type="entry name" value="INNER MEMBRANE PROTEIN"/>
    <property type="match status" value="1"/>
</dbReference>
<evidence type="ECO:0000313" key="5">
    <source>
        <dbReference type="Proteomes" id="UP000581206"/>
    </source>
</evidence>
<dbReference type="Pfam" id="PF04235">
    <property type="entry name" value="DUF418"/>
    <property type="match status" value="1"/>
</dbReference>
<dbReference type="Proteomes" id="UP000581206">
    <property type="component" value="Unassembled WGS sequence"/>
</dbReference>
<name>A0A7X6KXS4_9CELL</name>
<comment type="caution">
    <text evidence="4">The sequence shown here is derived from an EMBL/GenBank/DDBJ whole genome shotgun (WGS) entry which is preliminary data.</text>
</comment>
<feature type="transmembrane region" description="Helical" evidence="1">
    <location>
        <begin position="236"/>
        <end position="254"/>
    </location>
</feature>
<dbReference type="PANTHER" id="PTHR30590:SF2">
    <property type="entry name" value="INNER MEMBRANE PROTEIN"/>
    <property type="match status" value="1"/>
</dbReference>
<feature type="transmembrane region" description="Helical" evidence="1">
    <location>
        <begin position="266"/>
        <end position="289"/>
    </location>
</feature>
<feature type="transmembrane region" description="Helical" evidence="1">
    <location>
        <begin position="117"/>
        <end position="136"/>
    </location>
</feature>
<feature type="transmembrane region" description="Helical" evidence="1">
    <location>
        <begin position="71"/>
        <end position="88"/>
    </location>
</feature>
<organism evidence="4 5">
    <name type="scientific">Cellulomonas denverensis</name>
    <dbReference type="NCBI Taxonomy" id="264297"/>
    <lineage>
        <taxon>Bacteria</taxon>
        <taxon>Bacillati</taxon>
        <taxon>Actinomycetota</taxon>
        <taxon>Actinomycetes</taxon>
        <taxon>Micrococcales</taxon>
        <taxon>Cellulomonadaceae</taxon>
        <taxon>Cellulomonas</taxon>
    </lineage>
</organism>
<dbReference type="AlphaFoldDB" id="A0A7X6KXS4"/>
<gene>
    <name evidence="4" type="ORF">HGA03_15880</name>
</gene>
<dbReference type="InterPro" id="IPR012429">
    <property type="entry name" value="HGSNAT_cat"/>
</dbReference>
<feature type="transmembrane region" description="Helical" evidence="1">
    <location>
        <begin position="36"/>
        <end position="59"/>
    </location>
</feature>
<feature type="transmembrane region" description="Helical" evidence="1">
    <location>
        <begin position="12"/>
        <end position="30"/>
    </location>
</feature>
<sequence>MRRIEGIDLARGLAVLGMVTAHVGPQWWLLEVADGRSAALFVLLSGVSVALMSGGAEPVAGIRRVQARTRILVRAFVLLALGVVLAALNTPVVVILPTYALLFAVAACLLRTSPARLLVAAGLVVLIAPQLRPLLADLVQPTWNGGGIVDLVLGEYYPALVWIAYLLVGLAVTRADLGSPVTRRRLLIGGAAAAVLGYGSAAVLTRVLPVTTPVLPGVTLEQLVTSEPHSSSTPEVLGNIGVGLLTLVACLWLAGRLPRATAPLAATGQLALTAYAGHILVIWFAGAGVVWEPTAVVWLVFLVVIVAACWDWRRRFGRGPAERVLHRIAQRSADIAPDVLPPVTGRSGADPT</sequence>
<keyword evidence="1" id="KW-1133">Transmembrane helix</keyword>
<feature type="transmembrane region" description="Helical" evidence="1">
    <location>
        <begin position="295"/>
        <end position="313"/>
    </location>
</feature>
<feature type="transmembrane region" description="Helical" evidence="1">
    <location>
        <begin position="156"/>
        <end position="174"/>
    </location>
</feature>
<proteinExistence type="predicted"/>
<dbReference type="EMBL" id="JAAXOX010000012">
    <property type="protein sequence ID" value="NKY24150.1"/>
    <property type="molecule type" value="Genomic_DNA"/>
</dbReference>
<evidence type="ECO:0000259" key="3">
    <source>
        <dbReference type="Pfam" id="PF07786"/>
    </source>
</evidence>
<feature type="transmembrane region" description="Helical" evidence="1">
    <location>
        <begin position="186"/>
        <end position="208"/>
    </location>
</feature>
<keyword evidence="5" id="KW-1185">Reference proteome</keyword>
<keyword evidence="1" id="KW-0812">Transmembrane</keyword>
<feature type="domain" description="DUF418" evidence="2">
    <location>
        <begin position="240"/>
        <end position="330"/>
    </location>
</feature>
<feature type="domain" description="Heparan-alpha-glucosaminide N-acetyltransferase catalytic" evidence="3">
    <location>
        <begin position="3"/>
        <end position="176"/>
    </location>
</feature>
<dbReference type="RefSeq" id="WP_168631281.1">
    <property type="nucleotide sequence ID" value="NZ_BONL01000008.1"/>
</dbReference>
<dbReference type="Pfam" id="PF07786">
    <property type="entry name" value="HGSNAT_cat"/>
    <property type="match status" value="1"/>
</dbReference>
<protein>
    <submittedName>
        <fullName evidence="4">DUF1624 domain-containing protein</fullName>
    </submittedName>
</protein>
<keyword evidence="1" id="KW-0472">Membrane</keyword>
<feature type="transmembrane region" description="Helical" evidence="1">
    <location>
        <begin position="94"/>
        <end position="110"/>
    </location>
</feature>
<dbReference type="InterPro" id="IPR007349">
    <property type="entry name" value="DUF418"/>
</dbReference>
<evidence type="ECO:0000313" key="4">
    <source>
        <dbReference type="EMBL" id="NKY24150.1"/>
    </source>
</evidence>
<evidence type="ECO:0000259" key="2">
    <source>
        <dbReference type="Pfam" id="PF04235"/>
    </source>
</evidence>
<accession>A0A7X6KXS4</accession>
<dbReference type="InterPro" id="IPR052529">
    <property type="entry name" value="Bact_Transport_Assoc"/>
</dbReference>
<reference evidence="4 5" key="1">
    <citation type="submission" date="2020-04" db="EMBL/GenBank/DDBJ databases">
        <title>MicrobeNet Type strains.</title>
        <authorList>
            <person name="Nicholson A.C."/>
        </authorList>
    </citation>
    <scope>NUCLEOTIDE SEQUENCE [LARGE SCALE GENOMIC DNA]</scope>
    <source>
        <strain evidence="4 5">ATCC BAA-788</strain>
    </source>
</reference>